<dbReference type="Pfam" id="PF17932">
    <property type="entry name" value="TetR_C_24"/>
    <property type="match status" value="1"/>
</dbReference>
<dbReference type="PANTHER" id="PTHR30055:SF234">
    <property type="entry name" value="HTH-TYPE TRANSCRIPTIONAL REGULATOR BETI"/>
    <property type="match status" value="1"/>
</dbReference>
<dbReference type="Gene3D" id="1.10.10.60">
    <property type="entry name" value="Homeodomain-like"/>
    <property type="match status" value="1"/>
</dbReference>
<dbReference type="EMBL" id="BMXL01000001">
    <property type="protein sequence ID" value="GHD14892.1"/>
    <property type="molecule type" value="Genomic_DNA"/>
</dbReference>
<dbReference type="InterPro" id="IPR009057">
    <property type="entry name" value="Homeodomain-like_sf"/>
</dbReference>
<evidence type="ECO:0000313" key="5">
    <source>
        <dbReference type="EMBL" id="GHD14892.1"/>
    </source>
</evidence>
<dbReference type="Gene3D" id="1.10.357.10">
    <property type="entry name" value="Tetracycline Repressor, domain 2"/>
    <property type="match status" value="1"/>
</dbReference>
<keyword evidence="6" id="KW-1185">Reference proteome</keyword>
<dbReference type="SUPFAM" id="SSF46689">
    <property type="entry name" value="Homeodomain-like"/>
    <property type="match status" value="1"/>
</dbReference>
<dbReference type="GO" id="GO:0000976">
    <property type="term" value="F:transcription cis-regulatory region binding"/>
    <property type="evidence" value="ECO:0007669"/>
    <property type="project" value="TreeGrafter"/>
</dbReference>
<dbReference type="GO" id="GO:0003700">
    <property type="term" value="F:DNA-binding transcription factor activity"/>
    <property type="evidence" value="ECO:0007669"/>
    <property type="project" value="TreeGrafter"/>
</dbReference>
<dbReference type="PANTHER" id="PTHR30055">
    <property type="entry name" value="HTH-TYPE TRANSCRIPTIONAL REGULATOR RUTR"/>
    <property type="match status" value="1"/>
</dbReference>
<dbReference type="InterPro" id="IPR036271">
    <property type="entry name" value="Tet_transcr_reg_TetR-rel_C_sf"/>
</dbReference>
<evidence type="ECO:0000313" key="6">
    <source>
        <dbReference type="Proteomes" id="UP000654947"/>
    </source>
</evidence>
<dbReference type="SUPFAM" id="SSF48498">
    <property type="entry name" value="Tetracyclin repressor-like, C-terminal domain"/>
    <property type="match status" value="1"/>
</dbReference>
<proteinExistence type="predicted"/>
<gene>
    <name evidence="5" type="ORF">GCM10007147_01420</name>
</gene>
<feature type="domain" description="HTH-type transcriptional repressor KstR2 C-terminal" evidence="4">
    <location>
        <begin position="87"/>
        <end position="198"/>
    </location>
</feature>
<keyword evidence="3" id="KW-0804">Transcription</keyword>
<accession>A0A918X6M4</accession>
<keyword evidence="1" id="KW-0805">Transcription regulation</keyword>
<reference evidence="5 6" key="1">
    <citation type="journal article" date="2014" name="Int. J. Syst. Evol. Microbiol.">
        <title>Complete genome sequence of Corynebacterium casei LMG S-19264T (=DSM 44701T), isolated from a smear-ripened cheese.</title>
        <authorList>
            <consortium name="US DOE Joint Genome Institute (JGI-PGF)"/>
            <person name="Walter F."/>
            <person name="Albersmeier A."/>
            <person name="Kalinowski J."/>
            <person name="Ruckert C."/>
        </authorList>
    </citation>
    <scope>NUCLEOTIDE SEQUENCE [LARGE SCALE GENOMIC DNA]</scope>
    <source>
        <strain evidence="5 6">KCTC 19473</strain>
    </source>
</reference>
<protein>
    <recommendedName>
        <fullName evidence="4">HTH-type transcriptional repressor KstR2 C-terminal domain-containing protein</fullName>
    </recommendedName>
</protein>
<dbReference type="RefSeq" id="WP_193517117.1">
    <property type="nucleotide sequence ID" value="NZ_BMXL01000001.1"/>
</dbReference>
<evidence type="ECO:0000259" key="4">
    <source>
        <dbReference type="Pfam" id="PF17932"/>
    </source>
</evidence>
<dbReference type="InterPro" id="IPR050109">
    <property type="entry name" value="HTH-type_TetR-like_transc_reg"/>
</dbReference>
<dbReference type="InterPro" id="IPR041490">
    <property type="entry name" value="KstR2_TetR_C"/>
</dbReference>
<evidence type="ECO:0000256" key="2">
    <source>
        <dbReference type="ARBA" id="ARBA00023125"/>
    </source>
</evidence>
<keyword evidence="2" id="KW-0238">DNA-binding</keyword>
<organism evidence="5 6">
    <name type="scientific">Nocardiopsis kunsanensis</name>
    <dbReference type="NCBI Taxonomy" id="141693"/>
    <lineage>
        <taxon>Bacteria</taxon>
        <taxon>Bacillati</taxon>
        <taxon>Actinomycetota</taxon>
        <taxon>Actinomycetes</taxon>
        <taxon>Streptosporangiales</taxon>
        <taxon>Nocardiopsidaceae</taxon>
        <taxon>Nocardiopsis</taxon>
    </lineage>
</organism>
<sequence>MTADLSPDDLRTTDSVLDCAARLFAEHGPRSLALPTLTHRIAEESGADHHTLSRAFPTRWDLARAVVLRAVRERVESLLAADRPWAPAAERVCAFVRHHVLISWKHRSALELARVLLPSLRAADPERYREIALLHRDYRDHVRAIIEDGVREGVFHVDSVELATRSVLSTCDSLEWYEPDDDLRLDDLAGVYADLVLHHQLGHPR</sequence>
<evidence type="ECO:0000256" key="3">
    <source>
        <dbReference type="ARBA" id="ARBA00023163"/>
    </source>
</evidence>
<name>A0A918X6M4_9ACTN</name>
<dbReference type="Proteomes" id="UP000654947">
    <property type="component" value="Unassembled WGS sequence"/>
</dbReference>
<evidence type="ECO:0000256" key="1">
    <source>
        <dbReference type="ARBA" id="ARBA00023015"/>
    </source>
</evidence>
<comment type="caution">
    <text evidence="5">The sequence shown here is derived from an EMBL/GenBank/DDBJ whole genome shotgun (WGS) entry which is preliminary data.</text>
</comment>
<dbReference type="AlphaFoldDB" id="A0A918X6M4"/>